<dbReference type="InterPro" id="IPR035979">
    <property type="entry name" value="RBD_domain_sf"/>
</dbReference>
<evidence type="ECO:0000256" key="1">
    <source>
        <dbReference type="PROSITE-ProRule" id="PRU00176"/>
    </source>
</evidence>
<dbReference type="InterPro" id="IPR050907">
    <property type="entry name" value="SRSF"/>
</dbReference>
<dbReference type="SUPFAM" id="SSF54928">
    <property type="entry name" value="RNA-binding domain, RBD"/>
    <property type="match status" value="1"/>
</dbReference>
<dbReference type="PANTHER" id="PTHR23147">
    <property type="entry name" value="SERINE/ARGININE RICH SPLICING FACTOR"/>
    <property type="match status" value="1"/>
</dbReference>
<dbReference type="EMBL" id="KQ965740">
    <property type="protein sequence ID" value="KXS18848.1"/>
    <property type="molecule type" value="Genomic_DNA"/>
</dbReference>
<organism evidence="4 5">
    <name type="scientific">Gonapodya prolifera (strain JEL478)</name>
    <name type="common">Monoblepharis prolifera</name>
    <dbReference type="NCBI Taxonomy" id="1344416"/>
    <lineage>
        <taxon>Eukaryota</taxon>
        <taxon>Fungi</taxon>
        <taxon>Fungi incertae sedis</taxon>
        <taxon>Chytridiomycota</taxon>
        <taxon>Chytridiomycota incertae sedis</taxon>
        <taxon>Monoblepharidomycetes</taxon>
        <taxon>Monoblepharidales</taxon>
        <taxon>Gonapodyaceae</taxon>
        <taxon>Gonapodya</taxon>
    </lineage>
</organism>
<feature type="region of interest" description="Disordered" evidence="2">
    <location>
        <begin position="75"/>
        <end position="168"/>
    </location>
</feature>
<dbReference type="Pfam" id="PF00076">
    <property type="entry name" value="RRM_1"/>
    <property type="match status" value="1"/>
</dbReference>
<dbReference type="GO" id="GO:0003723">
    <property type="term" value="F:RNA binding"/>
    <property type="evidence" value="ECO:0007669"/>
    <property type="project" value="UniProtKB-UniRule"/>
</dbReference>
<dbReference type="InterPro" id="IPR012677">
    <property type="entry name" value="Nucleotide-bd_a/b_plait_sf"/>
</dbReference>
<dbReference type="Proteomes" id="UP000070544">
    <property type="component" value="Unassembled WGS sequence"/>
</dbReference>
<dbReference type="SMART" id="SM00360">
    <property type="entry name" value="RRM"/>
    <property type="match status" value="1"/>
</dbReference>
<gene>
    <name evidence="4" type="ORF">M427DRAFT_67466</name>
</gene>
<protein>
    <submittedName>
        <fullName evidence="4">RNA-binding domain-containing protein</fullName>
    </submittedName>
</protein>
<feature type="domain" description="RRM" evidence="3">
    <location>
        <begin position="4"/>
        <end position="78"/>
    </location>
</feature>
<feature type="compositionally biased region" description="Basic and acidic residues" evidence="2">
    <location>
        <begin position="119"/>
        <end position="168"/>
    </location>
</feature>
<evidence type="ECO:0000259" key="3">
    <source>
        <dbReference type="PROSITE" id="PS50102"/>
    </source>
</evidence>
<dbReference type="STRING" id="1344416.A0A139AQ45"/>
<dbReference type="Gene3D" id="3.30.70.330">
    <property type="match status" value="1"/>
</dbReference>
<name>A0A139AQ45_GONPJ</name>
<keyword evidence="1" id="KW-0694">RNA-binding</keyword>
<evidence type="ECO:0000313" key="5">
    <source>
        <dbReference type="Proteomes" id="UP000070544"/>
    </source>
</evidence>
<sequence length="168" mass="20413">MSKSTLYITGIDPSTKARELAEVFERHGKLLRCDIPLPKAGGQPYAFVEFQDHRDAEYTLKQGVQFGGKTLNLEWARRGPPQAARIPQRSPPRQRSPSPPRRYSRSPPRRNYRSPSPRPRRDYRDDYDRRREYDRDRRDDYDRDRRHRDDDGDRKRDYDRRYDYERRR</sequence>
<accession>A0A139AQ45</accession>
<dbReference type="OMA" id="YREPRDW"/>
<dbReference type="PROSITE" id="PS50102">
    <property type="entry name" value="RRM"/>
    <property type="match status" value="1"/>
</dbReference>
<dbReference type="OrthoDB" id="5970at2759"/>
<feature type="compositionally biased region" description="Basic residues" evidence="2">
    <location>
        <begin position="102"/>
        <end position="112"/>
    </location>
</feature>
<evidence type="ECO:0000256" key="2">
    <source>
        <dbReference type="SAM" id="MobiDB-lite"/>
    </source>
</evidence>
<dbReference type="InterPro" id="IPR000504">
    <property type="entry name" value="RRM_dom"/>
</dbReference>
<evidence type="ECO:0000313" key="4">
    <source>
        <dbReference type="EMBL" id="KXS18848.1"/>
    </source>
</evidence>
<reference evidence="4 5" key="1">
    <citation type="journal article" date="2015" name="Genome Biol. Evol.">
        <title>Phylogenomic analyses indicate that early fungi evolved digesting cell walls of algal ancestors of land plants.</title>
        <authorList>
            <person name="Chang Y."/>
            <person name="Wang S."/>
            <person name="Sekimoto S."/>
            <person name="Aerts A.L."/>
            <person name="Choi C."/>
            <person name="Clum A."/>
            <person name="LaButti K.M."/>
            <person name="Lindquist E.A."/>
            <person name="Yee Ngan C."/>
            <person name="Ohm R.A."/>
            <person name="Salamov A.A."/>
            <person name="Grigoriev I.V."/>
            <person name="Spatafora J.W."/>
            <person name="Berbee M.L."/>
        </authorList>
    </citation>
    <scope>NUCLEOTIDE SEQUENCE [LARGE SCALE GENOMIC DNA]</scope>
    <source>
        <strain evidence="4 5">JEL478</strain>
    </source>
</reference>
<proteinExistence type="predicted"/>
<dbReference type="AlphaFoldDB" id="A0A139AQ45"/>
<keyword evidence="5" id="KW-1185">Reference proteome</keyword>